<name>A0ABQ4Q2B2_9BURK</name>
<accession>A0ABQ4Q2B2</accession>
<evidence type="ECO:0000256" key="2">
    <source>
        <dbReference type="RuleBase" id="RU004328"/>
    </source>
</evidence>
<feature type="signal peptide" evidence="3">
    <location>
        <begin position="1"/>
        <end position="20"/>
    </location>
</feature>
<dbReference type="InterPro" id="IPR036430">
    <property type="entry name" value="RNase_T2-like_sf"/>
</dbReference>
<dbReference type="PANTHER" id="PTHR11240">
    <property type="entry name" value="RIBONUCLEASE T2"/>
    <property type="match status" value="1"/>
</dbReference>
<dbReference type="Pfam" id="PF00445">
    <property type="entry name" value="Ribonuclease_T2"/>
    <property type="match status" value="1"/>
</dbReference>
<evidence type="ECO:0000313" key="4">
    <source>
        <dbReference type="EMBL" id="GIZ51238.1"/>
    </source>
</evidence>
<dbReference type="PANTHER" id="PTHR11240:SF22">
    <property type="entry name" value="RIBONUCLEASE T2"/>
    <property type="match status" value="1"/>
</dbReference>
<evidence type="ECO:0000256" key="3">
    <source>
        <dbReference type="SAM" id="SignalP"/>
    </source>
</evidence>
<dbReference type="Proteomes" id="UP000887222">
    <property type="component" value="Unassembled WGS sequence"/>
</dbReference>
<evidence type="ECO:0000256" key="1">
    <source>
        <dbReference type="ARBA" id="ARBA00007469"/>
    </source>
</evidence>
<reference evidence="4 5" key="1">
    <citation type="journal article" date="2022" name="Int. J. Syst. Evol. Microbiol.">
        <title>Noviherbaspirillum aridicola sp. nov., isolated from an arid soil in Pakistan.</title>
        <authorList>
            <person name="Khan I.U."/>
            <person name="Saqib M."/>
            <person name="Amin A."/>
            <person name="Hussain F."/>
            <person name="Li L."/>
            <person name="Liu Y.H."/>
            <person name="Fang B.Z."/>
            <person name="Ahmed I."/>
            <person name="Li W.J."/>
        </authorList>
    </citation>
    <scope>NUCLEOTIDE SEQUENCE [LARGE SCALE GENOMIC DNA]</scope>
    <source>
        <strain evidence="4 5">NCCP-691</strain>
    </source>
</reference>
<comment type="similarity">
    <text evidence="1 2">Belongs to the RNase T2 family.</text>
</comment>
<dbReference type="Gene3D" id="3.90.730.10">
    <property type="entry name" value="Ribonuclease T2-like"/>
    <property type="match status" value="1"/>
</dbReference>
<dbReference type="EMBL" id="BPMK01000004">
    <property type="protein sequence ID" value="GIZ51238.1"/>
    <property type="molecule type" value="Genomic_DNA"/>
</dbReference>
<dbReference type="SUPFAM" id="SSF55895">
    <property type="entry name" value="Ribonuclease Rh-like"/>
    <property type="match status" value="1"/>
</dbReference>
<dbReference type="PROSITE" id="PS51257">
    <property type="entry name" value="PROKAR_LIPOPROTEIN"/>
    <property type="match status" value="1"/>
</dbReference>
<proteinExistence type="inferred from homology"/>
<keyword evidence="3" id="KW-0732">Signal</keyword>
<sequence length="289" mass="32693">MKAHRLAALIAALLSPFAGAASCVDPLDTFDKYNEAVPERQKNDIPSEYYVMSYSWAPHHCAGAERRSKQPGGRNYLQCGSGRSFGYVLHGLWPQGSKARPGHYPRACEGDQPRIDRKLLEKYLCMSPSVWLLQHEYEYHGTCMHDEALEDPKTYFDTALRLHQQLRLPDRELPDTAESRRWLLANNPHLRPDGIQYYAKGKEWQFCFDTRFSPTSCPGASPAGRPEARTEADASCRIKGNVNRRAGTRLYFTPAHPDYASVKINTADGERCFATEEDARAAGWRKAPE</sequence>
<feature type="chain" id="PRO_5046581069" evidence="3">
    <location>
        <begin position="21"/>
        <end position="289"/>
    </location>
</feature>
<organism evidence="4 5">
    <name type="scientific">Noviherbaspirillum aridicola</name>
    <dbReference type="NCBI Taxonomy" id="2849687"/>
    <lineage>
        <taxon>Bacteria</taxon>
        <taxon>Pseudomonadati</taxon>
        <taxon>Pseudomonadota</taxon>
        <taxon>Betaproteobacteria</taxon>
        <taxon>Burkholderiales</taxon>
        <taxon>Oxalobacteraceae</taxon>
        <taxon>Noviherbaspirillum</taxon>
    </lineage>
</organism>
<comment type="caution">
    <text evidence="4">The sequence shown here is derived from an EMBL/GenBank/DDBJ whole genome shotgun (WGS) entry which is preliminary data.</text>
</comment>
<gene>
    <name evidence="4" type="ORF">NCCP691_12520</name>
</gene>
<dbReference type="PROSITE" id="PS00530">
    <property type="entry name" value="RNASE_T2_1"/>
    <property type="match status" value="1"/>
</dbReference>
<keyword evidence="5" id="KW-1185">Reference proteome</keyword>
<dbReference type="InterPro" id="IPR001568">
    <property type="entry name" value="RNase_T2-like"/>
</dbReference>
<dbReference type="InterPro" id="IPR018188">
    <property type="entry name" value="RNase_T2_His_AS_1"/>
</dbReference>
<protein>
    <submittedName>
        <fullName evidence="4">Uncharacterized protein</fullName>
    </submittedName>
</protein>
<evidence type="ECO:0000313" key="5">
    <source>
        <dbReference type="Proteomes" id="UP000887222"/>
    </source>
</evidence>
<dbReference type="RefSeq" id="WP_220807403.1">
    <property type="nucleotide sequence ID" value="NZ_BPMK01000004.1"/>
</dbReference>